<dbReference type="STRING" id="94237.ENSMMOP00000008177"/>
<name>A0A3Q3W8H4_MOLML</name>
<organism evidence="5 6">
    <name type="scientific">Mola mola</name>
    <name type="common">Ocean sunfish</name>
    <name type="synonym">Tetraodon mola</name>
    <dbReference type="NCBI Taxonomy" id="94237"/>
    <lineage>
        <taxon>Eukaryota</taxon>
        <taxon>Metazoa</taxon>
        <taxon>Chordata</taxon>
        <taxon>Craniata</taxon>
        <taxon>Vertebrata</taxon>
        <taxon>Euteleostomi</taxon>
        <taxon>Actinopterygii</taxon>
        <taxon>Neopterygii</taxon>
        <taxon>Teleostei</taxon>
        <taxon>Neoteleostei</taxon>
        <taxon>Acanthomorphata</taxon>
        <taxon>Eupercaria</taxon>
        <taxon>Tetraodontiformes</taxon>
        <taxon>Molidae</taxon>
        <taxon>Mola</taxon>
    </lineage>
</organism>
<evidence type="ECO:0000313" key="6">
    <source>
        <dbReference type="Proteomes" id="UP000261620"/>
    </source>
</evidence>
<dbReference type="SMART" id="SM00832">
    <property type="entry name" value="C8"/>
    <property type="match status" value="1"/>
</dbReference>
<dbReference type="SMART" id="SM00215">
    <property type="entry name" value="VWC_out"/>
    <property type="match status" value="2"/>
</dbReference>
<sequence length="736" mass="82723">MGSHFSVRSNCPFTLTRLTHNGVECEVTIRWGDSGLLVHVEIIINKIQTVLRNGNILVETKSVSLPYNHTYQHIFQYGIYTKLRSSLLAMYHLASCTQRNRHSVEGTLTDFIKMCYNTACRLFFFYTLDCLQSRMHHYIQLSDENMCSYEMNEYIRCAFFKEVVQLCKNNRYVWNIWRSVAPCEKPTCPGDLLYLEQGTAFPPSCSNPNPRPSTKEHISSCACPAGKHCKVLNDCEDSFHCVGKSSCPCIFASKNYLAGDIRSTNCHTCLCDSGKWRCSKNFCPARCLIEGQFLTTIDGKQYMVPGKCKYVASQGNFSSLPRHSQITCFQEVYTFSHRMVKVGEEIVIRWFFWESSMYVQVHTSFGLKIQVLMSPEIKLYISPPSKHTSIISGLCGNSNNDTMDDFTTSSGIIESSAQTFALSWSLCNTNTTSMCIFAEIFADEKCSVLNNPTGIFAMCHGHNPTDHYHTVIFTRCLQQCECVALGSYAKACANLDVVVGDWKTATNCIKLSYSMQACNQKCRFLFGPDPRRGPDNAPVEGCGCLEGTHLNQGYTCTPKAERVCHYNGCRNGKVCVHCAAFPVNTAKKTCDSLSKPMGVSMTCDSGCYCPHDHLGNCVSLENCTCVYNWKVFSAGQSVKTNCETCICGWGQWQCKDEPCSGKCEVYGNGHYQTFDSKWYHFDGHFQYTLVEDTCGNRNGTFCIRVESIPCCDEACSRSIVLDLQVNGFFFTILNTN</sequence>
<evidence type="ECO:0000256" key="1">
    <source>
        <dbReference type="ARBA" id="ARBA00022737"/>
    </source>
</evidence>
<keyword evidence="6" id="KW-1185">Reference proteome</keyword>
<dbReference type="PROSITE" id="PS51233">
    <property type="entry name" value="VWFD"/>
    <property type="match status" value="2"/>
</dbReference>
<reference evidence="5" key="2">
    <citation type="submission" date="2025-09" db="UniProtKB">
        <authorList>
            <consortium name="Ensembl"/>
        </authorList>
    </citation>
    <scope>IDENTIFICATION</scope>
</reference>
<dbReference type="GO" id="GO:0031012">
    <property type="term" value="C:extracellular matrix"/>
    <property type="evidence" value="ECO:0007669"/>
    <property type="project" value="TreeGrafter"/>
</dbReference>
<protein>
    <recommendedName>
        <fullName evidence="4">VWFD domain-containing protein</fullName>
    </recommendedName>
</protein>
<keyword evidence="3" id="KW-0325">Glycoprotein</keyword>
<dbReference type="Pfam" id="PF08742">
    <property type="entry name" value="C8"/>
    <property type="match status" value="1"/>
</dbReference>
<dbReference type="GO" id="GO:0005615">
    <property type="term" value="C:extracellular space"/>
    <property type="evidence" value="ECO:0007669"/>
    <property type="project" value="TreeGrafter"/>
</dbReference>
<evidence type="ECO:0000259" key="4">
    <source>
        <dbReference type="PROSITE" id="PS51233"/>
    </source>
</evidence>
<dbReference type="Pfam" id="PF00094">
    <property type="entry name" value="VWD"/>
    <property type="match status" value="2"/>
</dbReference>
<dbReference type="AlphaFoldDB" id="A0A3Q3W8H4"/>
<dbReference type="InterPro" id="IPR001846">
    <property type="entry name" value="VWF_type-D"/>
</dbReference>
<keyword evidence="1" id="KW-0677">Repeat</keyword>
<dbReference type="Proteomes" id="UP000261620">
    <property type="component" value="Unplaced"/>
</dbReference>
<keyword evidence="2" id="KW-1015">Disulfide bond</keyword>
<feature type="domain" description="VWFD" evidence="4">
    <location>
        <begin position="661"/>
        <end position="736"/>
    </location>
</feature>
<accession>A0A3Q3W8H4</accession>
<dbReference type="InterPro" id="IPR014853">
    <property type="entry name" value="VWF/SSPO/ZAN-like_Cys-rich_dom"/>
</dbReference>
<dbReference type="PANTHER" id="PTHR11339">
    <property type="entry name" value="EXTRACELLULAR MATRIX GLYCOPROTEIN RELATED"/>
    <property type="match status" value="1"/>
</dbReference>
<dbReference type="InterPro" id="IPR001007">
    <property type="entry name" value="VWF_dom"/>
</dbReference>
<dbReference type="Ensembl" id="ENSMMOT00000008328.1">
    <property type="protein sequence ID" value="ENSMMOP00000008177.1"/>
    <property type="gene ID" value="ENSMMOG00000006349.1"/>
</dbReference>
<evidence type="ECO:0000256" key="2">
    <source>
        <dbReference type="ARBA" id="ARBA00023157"/>
    </source>
</evidence>
<dbReference type="InterPro" id="IPR050780">
    <property type="entry name" value="Mucin_vWF_Thrombospondin_sf"/>
</dbReference>
<feature type="domain" description="VWFD" evidence="4">
    <location>
        <begin position="219"/>
        <end position="436"/>
    </location>
</feature>
<dbReference type="PANTHER" id="PTHR11339:SF408">
    <property type="entry name" value="MUCIN-5B"/>
    <property type="match status" value="1"/>
</dbReference>
<proteinExistence type="predicted"/>
<reference evidence="5" key="1">
    <citation type="submission" date="2025-08" db="UniProtKB">
        <authorList>
            <consortium name="Ensembl"/>
        </authorList>
    </citation>
    <scope>IDENTIFICATION</scope>
</reference>
<dbReference type="SMART" id="SM00216">
    <property type="entry name" value="VWD"/>
    <property type="match status" value="1"/>
</dbReference>
<dbReference type="OMA" id="WRTGLCD"/>
<evidence type="ECO:0000313" key="5">
    <source>
        <dbReference type="Ensembl" id="ENSMMOP00000008177.1"/>
    </source>
</evidence>
<evidence type="ECO:0000256" key="3">
    <source>
        <dbReference type="ARBA" id="ARBA00023180"/>
    </source>
</evidence>